<organism evidence="2">
    <name type="scientific">Phaeoceros laevis</name>
    <dbReference type="NCBI Taxonomy" id="37308"/>
    <lineage>
        <taxon>Eukaryota</taxon>
        <taxon>Viridiplantae</taxon>
        <taxon>Streptophyta</taxon>
        <taxon>Embryophyta</taxon>
        <taxon>Anthocerotophyta</taxon>
        <taxon>Anthocerotopsida</taxon>
        <taxon>Notothylidae</taxon>
        <taxon>Notothyladales</taxon>
        <taxon>Notothyladaceae</taxon>
        <taxon>Phaeoceros</taxon>
    </lineage>
</organism>
<evidence type="ECO:0000313" key="2">
    <source>
        <dbReference type="EMBL" id="ACT75301.1"/>
    </source>
</evidence>
<name>D3J0I7_9EMBR</name>
<dbReference type="GeneID" id="8746942"/>
<evidence type="ECO:0000256" key="1">
    <source>
        <dbReference type="SAM" id="MobiDB-lite"/>
    </source>
</evidence>
<dbReference type="AlphaFoldDB" id="D3J0I7"/>
<protein>
    <submittedName>
        <fullName evidence="2">Uncharacterized protein ORF107</fullName>
    </submittedName>
</protein>
<keyword evidence="2" id="KW-0496">Mitochondrion</keyword>
<geneLocation type="mitochondrion" evidence="2"/>
<gene>
    <name evidence="2" type="primary">ORF107</name>
    <name evidence="2" type="ORF">PhlaMp14</name>
</gene>
<reference evidence="2" key="1">
    <citation type="submission" date="2009-07" db="EMBL/GenBank/DDBJ databases">
        <authorList>
            <person name="Xue J.-Y."/>
            <person name="Li L."/>
            <person name="Wang B."/>
            <person name="Liu Y."/>
            <person name="Qiu Y.-L."/>
        </authorList>
    </citation>
    <scope>NUCLEOTIDE SEQUENCE</scope>
</reference>
<sequence length="107" mass="11996">MSSVQFESKLKDAKVTNNIESMLTDRLAATPHYCMTQKQDSPPELDHVEEVHDRRLGRGGGGDLKGGRPKNEMGRLISGLQKTSKVAREGLERTNRSALRCLFQEKK</sequence>
<feature type="region of interest" description="Disordered" evidence="1">
    <location>
        <begin position="53"/>
        <end position="73"/>
    </location>
</feature>
<proteinExistence type="predicted"/>
<accession>D3J0I7</accession>
<dbReference type="RefSeq" id="YP_003412093.1">
    <property type="nucleotide sequence ID" value="NC_013765.1"/>
</dbReference>
<dbReference type="EMBL" id="GQ376531">
    <property type="protein sequence ID" value="ACT75301.1"/>
    <property type="molecule type" value="Genomic_DNA"/>
</dbReference>
<reference evidence="2" key="2">
    <citation type="journal article" date="2010" name="Curr. Genet.">
        <title>The complete mitochondrial genome sequence of the hornwort Phaeoceros laevis: retention of many ancient pseudogenes and conservative evolution of mitochondrial genomes in hornworts.</title>
        <authorList>
            <person name="Xue J.Y."/>
            <person name="Liu Y."/>
            <person name="Li L."/>
            <person name="Wang B."/>
            <person name="Qiu Y.L."/>
        </authorList>
    </citation>
    <scope>NUCLEOTIDE SEQUENCE</scope>
</reference>